<protein>
    <submittedName>
        <fullName evidence="1">Uncharacterized protein</fullName>
    </submittedName>
</protein>
<accession>K2QTX3</accession>
<evidence type="ECO:0000313" key="1">
    <source>
        <dbReference type="EMBL" id="EKG13211.1"/>
    </source>
</evidence>
<dbReference type="EMBL" id="AHHD01000415">
    <property type="protein sequence ID" value="EKG13211.1"/>
    <property type="molecule type" value="Genomic_DNA"/>
</dbReference>
<name>K2QTX3_MACPH</name>
<reference evidence="1 2" key="1">
    <citation type="journal article" date="2012" name="BMC Genomics">
        <title>Tools to kill: Genome of one of the most destructive plant pathogenic fungi Macrophomina phaseolina.</title>
        <authorList>
            <person name="Islam M.S."/>
            <person name="Haque M.S."/>
            <person name="Islam M.M."/>
            <person name="Emdad E.M."/>
            <person name="Halim A."/>
            <person name="Hossen Q.M.M."/>
            <person name="Hossain M.Z."/>
            <person name="Ahmed B."/>
            <person name="Rahim S."/>
            <person name="Rahman M.S."/>
            <person name="Alam M.M."/>
            <person name="Hou S."/>
            <person name="Wan X."/>
            <person name="Saito J.A."/>
            <person name="Alam M."/>
        </authorList>
    </citation>
    <scope>NUCLEOTIDE SEQUENCE [LARGE SCALE GENOMIC DNA]</scope>
    <source>
        <strain evidence="1 2">MS6</strain>
    </source>
</reference>
<proteinExistence type="predicted"/>
<gene>
    <name evidence="1" type="ORF">MPH_09684</name>
</gene>
<evidence type="ECO:0000313" key="2">
    <source>
        <dbReference type="Proteomes" id="UP000007129"/>
    </source>
</evidence>
<dbReference type="Proteomes" id="UP000007129">
    <property type="component" value="Unassembled WGS sequence"/>
</dbReference>
<comment type="caution">
    <text evidence="1">The sequence shown here is derived from an EMBL/GenBank/DDBJ whole genome shotgun (WGS) entry which is preliminary data.</text>
</comment>
<dbReference type="HOGENOM" id="CLU_1708521_0_0_1"/>
<organism evidence="1 2">
    <name type="scientific">Macrophomina phaseolina (strain MS6)</name>
    <name type="common">Charcoal rot fungus</name>
    <dbReference type="NCBI Taxonomy" id="1126212"/>
    <lineage>
        <taxon>Eukaryota</taxon>
        <taxon>Fungi</taxon>
        <taxon>Dikarya</taxon>
        <taxon>Ascomycota</taxon>
        <taxon>Pezizomycotina</taxon>
        <taxon>Dothideomycetes</taxon>
        <taxon>Dothideomycetes incertae sedis</taxon>
        <taxon>Botryosphaeriales</taxon>
        <taxon>Botryosphaeriaceae</taxon>
        <taxon>Macrophomina</taxon>
    </lineage>
</organism>
<dbReference type="InParanoid" id="K2QTX3"/>
<dbReference type="VEuPathDB" id="FungiDB:MPH_09684"/>
<dbReference type="AlphaFoldDB" id="K2QTX3"/>
<feature type="non-terminal residue" evidence="1">
    <location>
        <position position="1"/>
    </location>
</feature>
<sequence length="154" mass="17149">IRFLENVTRSLGNKAKNIVIPPQRNITNIPSQPTVPQNALNVSQTLFYAKIAATTPENDGFILPKKKKTTPKPTTTPVKDRQITVPYSGPKDVIQPLNLRNRLNRAFENAGFKTKPVVQGIRLSLNSNIVITGTKDYNAAFFLKNKAVIERVIL</sequence>